<keyword evidence="3" id="KW-1185">Reference proteome</keyword>
<reference evidence="2 3" key="1">
    <citation type="submission" date="2024-06" db="EMBL/GenBank/DDBJ databases">
        <authorList>
            <person name="Chen R.Y."/>
        </authorList>
    </citation>
    <scope>NUCLEOTIDE SEQUENCE [LARGE SCALE GENOMIC DNA]</scope>
    <source>
        <strain evidence="2 3">D2</strain>
    </source>
</reference>
<dbReference type="RefSeq" id="WP_143872890.1">
    <property type="nucleotide sequence ID" value="NZ_CP041660.1"/>
</dbReference>
<proteinExistence type="predicted"/>
<keyword evidence="1" id="KW-1133">Transmembrane helix</keyword>
<organism evidence="2 3">
    <name type="scientific">Catenovulum sediminis</name>
    <dbReference type="NCBI Taxonomy" id="1740262"/>
    <lineage>
        <taxon>Bacteria</taxon>
        <taxon>Pseudomonadati</taxon>
        <taxon>Pseudomonadota</taxon>
        <taxon>Gammaproteobacteria</taxon>
        <taxon>Alteromonadales</taxon>
        <taxon>Alteromonadaceae</taxon>
        <taxon>Catenovulum</taxon>
    </lineage>
</organism>
<dbReference type="Proteomes" id="UP001467690">
    <property type="component" value="Unassembled WGS sequence"/>
</dbReference>
<evidence type="ECO:0000313" key="3">
    <source>
        <dbReference type="Proteomes" id="UP001467690"/>
    </source>
</evidence>
<dbReference type="Pfam" id="PF11286">
    <property type="entry name" value="DUF3087"/>
    <property type="match status" value="1"/>
</dbReference>
<evidence type="ECO:0000256" key="1">
    <source>
        <dbReference type="SAM" id="Phobius"/>
    </source>
</evidence>
<feature type="transmembrane region" description="Helical" evidence="1">
    <location>
        <begin position="48"/>
        <end position="67"/>
    </location>
</feature>
<comment type="caution">
    <text evidence="2">The sequence shown here is derived from an EMBL/GenBank/DDBJ whole genome shotgun (WGS) entry which is preliminary data.</text>
</comment>
<gene>
    <name evidence="2" type="ORF">ABS311_12455</name>
</gene>
<feature type="transmembrane region" description="Helical" evidence="1">
    <location>
        <begin position="18"/>
        <end position="42"/>
    </location>
</feature>
<dbReference type="EMBL" id="JBELOE010000217">
    <property type="protein sequence ID" value="MER2492689.1"/>
    <property type="molecule type" value="Genomic_DNA"/>
</dbReference>
<protein>
    <submittedName>
        <fullName evidence="2">DUF3087 domain-containing protein</fullName>
    </submittedName>
</protein>
<dbReference type="InterPro" id="IPR021438">
    <property type="entry name" value="DUF3087"/>
</dbReference>
<keyword evidence="1" id="KW-0472">Membrane</keyword>
<evidence type="ECO:0000313" key="2">
    <source>
        <dbReference type="EMBL" id="MER2492689.1"/>
    </source>
</evidence>
<name>A0ABV1RIH7_9ALTE</name>
<sequence>MKFEPIDKSRYRNHLNKVIIAAIVVLTGLSLGSAQLLIYLFPDSDGSHFHWNLSGVIFACIVIAVTLNKIKNKPFMYEVYYVWRLKQHLNLINRKQSTLKKQAAEGNSQSMQILHFYYQGLRKLWQLDDNTITMEELSIWQKELEGFARKYNVKLNKDEFDGGEL</sequence>
<keyword evidence="1" id="KW-0812">Transmembrane</keyword>
<accession>A0ABV1RIH7</accession>